<keyword evidence="1" id="KW-0812">Transmembrane</keyword>
<evidence type="ECO:0000313" key="4">
    <source>
        <dbReference type="Proteomes" id="UP000239366"/>
    </source>
</evidence>
<keyword evidence="1" id="KW-0472">Membrane</keyword>
<reference evidence="4" key="1">
    <citation type="submission" date="2016-11" db="EMBL/GenBank/DDBJ databases">
        <title>Trade-off between light-utilization and light-protection in marine flavobacteria.</title>
        <authorList>
            <person name="Kumagai Y."/>
            <person name="Yoshizawa S."/>
            <person name="Kogure K."/>
        </authorList>
    </citation>
    <scope>NUCLEOTIDE SEQUENCE [LARGE SCALE GENOMIC DNA]</scope>
    <source>
        <strain evidence="4">SG-18</strain>
    </source>
</reference>
<feature type="domain" description="Mechanosensitive ion channel MscS" evidence="2">
    <location>
        <begin position="222"/>
        <end position="271"/>
    </location>
</feature>
<accession>A0A2S7T833</accession>
<evidence type="ECO:0000259" key="2">
    <source>
        <dbReference type="Pfam" id="PF00924"/>
    </source>
</evidence>
<feature type="transmembrane region" description="Helical" evidence="1">
    <location>
        <begin position="191"/>
        <end position="209"/>
    </location>
</feature>
<dbReference type="InterPro" id="IPR006685">
    <property type="entry name" value="MscS_channel_2nd"/>
</dbReference>
<sequence>METIDKWKELTFTTLGSLFDQMASGLNGIVAALFILIIGWILTKVVLWLLVRVLKAAKADTLSERLNEARIFGDTDLKIDLKKVALSFAKALMWLILIVAIADVLQLNVISEEIAKLLQYLPVLITALFLFVGGMYLAQQLRKGLVRVFETMGIGGGKLIGGVVFGLVTVMVTVTAMNHAGIDTSLITSNFNLIIGAFLAAIALGFGLGSREVFQDLLRTFYIRKNYMVGDEIQVGKWSGTVEAIDNISLTLMTDKGRVVLPIRKIADKEVIVKRTSEDENS</sequence>
<dbReference type="OrthoDB" id="1493289at2"/>
<dbReference type="Pfam" id="PF00924">
    <property type="entry name" value="MS_channel_2nd"/>
    <property type="match status" value="1"/>
</dbReference>
<protein>
    <recommendedName>
        <fullName evidence="2">Mechanosensitive ion channel MscS domain-containing protein</fullName>
    </recommendedName>
</protein>
<dbReference type="AlphaFoldDB" id="A0A2S7T833"/>
<feature type="transmembrane region" description="Helical" evidence="1">
    <location>
        <begin position="29"/>
        <end position="51"/>
    </location>
</feature>
<organism evidence="3 4">
    <name type="scientific">Aureicoccus marinus</name>
    <dbReference type="NCBI Taxonomy" id="754435"/>
    <lineage>
        <taxon>Bacteria</taxon>
        <taxon>Pseudomonadati</taxon>
        <taxon>Bacteroidota</taxon>
        <taxon>Flavobacteriia</taxon>
        <taxon>Flavobacteriales</taxon>
        <taxon>Flavobacteriaceae</taxon>
        <taxon>Aureicoccus</taxon>
    </lineage>
</organism>
<dbReference type="Pfam" id="PF05552">
    <property type="entry name" value="MS_channel_1st_1"/>
    <property type="match status" value="2"/>
</dbReference>
<evidence type="ECO:0000313" key="3">
    <source>
        <dbReference type="EMBL" id="PQJ15616.1"/>
    </source>
</evidence>
<feature type="transmembrane region" description="Helical" evidence="1">
    <location>
        <begin position="117"/>
        <end position="138"/>
    </location>
</feature>
<dbReference type="GO" id="GO:0008381">
    <property type="term" value="F:mechanosensitive monoatomic ion channel activity"/>
    <property type="evidence" value="ECO:0007669"/>
    <property type="project" value="InterPro"/>
</dbReference>
<dbReference type="EMBL" id="MQVX01000001">
    <property type="protein sequence ID" value="PQJ15616.1"/>
    <property type="molecule type" value="Genomic_DNA"/>
</dbReference>
<dbReference type="RefSeq" id="WP_105001266.1">
    <property type="nucleotide sequence ID" value="NZ_MQVX01000001.1"/>
</dbReference>
<dbReference type="Proteomes" id="UP000239366">
    <property type="component" value="Unassembled WGS sequence"/>
</dbReference>
<dbReference type="PANTHER" id="PTHR30221:SF1">
    <property type="entry name" value="SMALL-CONDUCTANCE MECHANOSENSITIVE CHANNEL"/>
    <property type="match status" value="1"/>
</dbReference>
<dbReference type="Gene3D" id="1.10.287.1260">
    <property type="match status" value="1"/>
</dbReference>
<proteinExistence type="predicted"/>
<dbReference type="InterPro" id="IPR008910">
    <property type="entry name" value="MSC_TM_helix"/>
</dbReference>
<dbReference type="InterPro" id="IPR045275">
    <property type="entry name" value="MscS_archaea/bacteria_type"/>
</dbReference>
<dbReference type="GO" id="GO:0016020">
    <property type="term" value="C:membrane"/>
    <property type="evidence" value="ECO:0007669"/>
    <property type="project" value="InterPro"/>
</dbReference>
<evidence type="ECO:0000256" key="1">
    <source>
        <dbReference type="SAM" id="Phobius"/>
    </source>
</evidence>
<comment type="caution">
    <text evidence="3">The sequence shown here is derived from an EMBL/GenBank/DDBJ whole genome shotgun (WGS) entry which is preliminary data.</text>
</comment>
<dbReference type="PANTHER" id="PTHR30221">
    <property type="entry name" value="SMALL-CONDUCTANCE MECHANOSENSITIVE CHANNEL"/>
    <property type="match status" value="1"/>
</dbReference>
<feature type="transmembrane region" description="Helical" evidence="1">
    <location>
        <begin position="91"/>
        <end position="111"/>
    </location>
</feature>
<keyword evidence="1" id="KW-1133">Transmembrane helix</keyword>
<gene>
    <name evidence="3" type="ORF">BST99_07635</name>
</gene>
<feature type="transmembrane region" description="Helical" evidence="1">
    <location>
        <begin position="159"/>
        <end position="179"/>
    </location>
</feature>
<keyword evidence="4" id="KW-1185">Reference proteome</keyword>
<name>A0A2S7T833_9FLAO</name>